<reference evidence="3" key="1">
    <citation type="journal article" date="2020" name="Microbiol. Resour. Announc.">
        <title>Complete genome sequences of four natural Pseudomonas isolates that catabolize a wide range of aromatic compounds relevant to lignin valorization.</title>
        <authorList>
            <person name="Hatmaker E.A."/>
            <person name="Presley G."/>
            <person name="Cannon O."/>
            <person name="Guss A.M."/>
            <person name="Elkins J.G."/>
        </authorList>
    </citation>
    <scope>NUCLEOTIDE SEQUENCE [LARGE SCALE GENOMIC DNA]</scope>
    <source>
        <strain evidence="3">H1F5C</strain>
    </source>
</reference>
<dbReference type="EMBL" id="CP060201">
    <property type="protein sequence ID" value="QNH78832.1"/>
    <property type="molecule type" value="Genomic_DNA"/>
</dbReference>
<dbReference type="Pfam" id="PF01973">
    <property type="entry name" value="MptE-like"/>
    <property type="match status" value="1"/>
</dbReference>
<sequence length="428" mass="47569">MSDSLEDNAQVLRERWPALLERLLAEDSAALQADLVEGLGSTLSVAGIQLTSRHDRAREARTQAASLPEAPVLHLYGCGLGDLQQVLLERPGLTRLYVHILNGALFKLVLQLLDQQFWLTDPRVELLYAGDLSEIQLPFFALPAELVLADDYNAKIRDRLVSETHVSFNNRLFTEEAGVAERLAAVEPWVRADADVAELFGRDSGREVFVIATGPSLEQHFAALQALRERPQRPLLICVDTAYQPLQRHGIEPDVVVSIDQRISSRHLPAQGSANTTLVYMPLADPLVLAGWQGPRYVAYSASPVFAPMRQRWPKALLHAGGSVIHPAVDLAVKMGGRRITLFGADFAFPMDRTHAGWQDGDLGPQLKAAKHWVLDGNGQRVKTQLNFRSYLCELERYIQSQPEVRFFNTSRSGAMIAGTTFHEDFVQ</sequence>
<dbReference type="Proteomes" id="UP000515277">
    <property type="component" value="Chromosome"/>
</dbReference>
<protein>
    <submittedName>
        <fullName evidence="2">Motility associated factor glycosyltransferase family protein</fullName>
    </submittedName>
</protein>
<dbReference type="PANTHER" id="PTHR41786">
    <property type="entry name" value="MOTILITY ACCESSORY FACTOR MAF"/>
    <property type="match status" value="1"/>
</dbReference>
<dbReference type="InterPro" id="IPR002826">
    <property type="entry name" value="MptE-like"/>
</dbReference>
<evidence type="ECO:0000313" key="3">
    <source>
        <dbReference type="Proteomes" id="UP000515277"/>
    </source>
</evidence>
<dbReference type="RefSeq" id="WP_179597536.1">
    <property type="nucleotide sequence ID" value="NZ_CP060201.1"/>
</dbReference>
<dbReference type="GO" id="GO:0016740">
    <property type="term" value="F:transferase activity"/>
    <property type="evidence" value="ECO:0007669"/>
    <property type="project" value="UniProtKB-KW"/>
</dbReference>
<accession>A0A7G7XFT7</accession>
<dbReference type="AlphaFoldDB" id="A0A7G7XFT7"/>
<gene>
    <name evidence="2" type="ORF">GGI48_06590</name>
</gene>
<dbReference type="PANTHER" id="PTHR41786:SF1">
    <property type="entry name" value="6-HYDROXYMETHYLPTERIN DIPHOSPHOKINASE MPTE-LIKE DOMAIN-CONTAINING PROTEIN"/>
    <property type="match status" value="1"/>
</dbReference>
<keyword evidence="2" id="KW-0808">Transferase</keyword>
<feature type="domain" description="6-hydroxymethylpterin diphosphokinase MptE-like" evidence="1">
    <location>
        <begin position="195"/>
        <end position="350"/>
    </location>
</feature>
<organism evidence="2 3">
    <name type="scientific">Pseudomonas protegens</name>
    <dbReference type="NCBI Taxonomy" id="380021"/>
    <lineage>
        <taxon>Bacteria</taxon>
        <taxon>Pseudomonadati</taxon>
        <taxon>Pseudomonadota</taxon>
        <taxon>Gammaproteobacteria</taxon>
        <taxon>Pseudomonadales</taxon>
        <taxon>Pseudomonadaceae</taxon>
        <taxon>Pseudomonas</taxon>
    </lineage>
</organism>
<evidence type="ECO:0000259" key="1">
    <source>
        <dbReference type="Pfam" id="PF01973"/>
    </source>
</evidence>
<evidence type="ECO:0000313" key="2">
    <source>
        <dbReference type="EMBL" id="QNH78832.1"/>
    </source>
</evidence>
<proteinExistence type="predicted"/>
<name>A0A7G7XFT7_9PSED</name>